<comment type="subcellular location">
    <subcellularLocation>
        <location evidence="3">Cytoplasm</location>
    </subcellularLocation>
    <subcellularLocation>
        <location evidence="2">Nucleus</location>
    </subcellularLocation>
</comment>
<dbReference type="UniPathway" id="UPA00143"/>
<feature type="coiled-coil region" evidence="11">
    <location>
        <begin position="49"/>
        <end position="80"/>
    </location>
</feature>
<reference evidence="14 15" key="1">
    <citation type="submission" date="2011-10" db="EMBL/GenBank/DDBJ databases">
        <authorList>
            <person name="Genoscope - CEA"/>
        </authorList>
    </citation>
    <scope>NUCLEOTIDE SEQUENCE [LARGE SCALE GENOMIC DNA]</scope>
    <source>
        <strain evidence="14 15">RCC 1105</strain>
    </source>
</reference>
<dbReference type="EC" id="2.3.2.27" evidence="6"/>
<dbReference type="STRING" id="41875.K8EFW7"/>
<evidence type="ECO:0000256" key="2">
    <source>
        <dbReference type="ARBA" id="ARBA00004123"/>
    </source>
</evidence>
<evidence type="ECO:0000256" key="4">
    <source>
        <dbReference type="ARBA" id="ARBA00004906"/>
    </source>
</evidence>
<evidence type="ECO:0000256" key="1">
    <source>
        <dbReference type="ARBA" id="ARBA00000900"/>
    </source>
</evidence>
<dbReference type="SMART" id="SM00504">
    <property type="entry name" value="Ubox"/>
    <property type="match status" value="1"/>
</dbReference>
<dbReference type="GO" id="GO:0006511">
    <property type="term" value="P:ubiquitin-dependent protein catabolic process"/>
    <property type="evidence" value="ECO:0007669"/>
    <property type="project" value="InterPro"/>
</dbReference>
<dbReference type="GO" id="GO:0034450">
    <property type="term" value="F:ubiquitin-ubiquitin ligase activity"/>
    <property type="evidence" value="ECO:0007669"/>
    <property type="project" value="InterPro"/>
</dbReference>
<keyword evidence="15" id="KW-1185">Reference proteome</keyword>
<keyword evidence="7" id="KW-0963">Cytoplasm</keyword>
<dbReference type="GO" id="GO:0000209">
    <property type="term" value="P:protein polyubiquitination"/>
    <property type="evidence" value="ECO:0007669"/>
    <property type="project" value="TreeGrafter"/>
</dbReference>
<feature type="compositionally biased region" description="Gly residues" evidence="12">
    <location>
        <begin position="101"/>
        <end position="112"/>
    </location>
</feature>
<feature type="region of interest" description="Disordered" evidence="12">
    <location>
        <begin position="95"/>
        <end position="118"/>
    </location>
</feature>
<protein>
    <recommendedName>
        <fullName evidence="6">RING-type E3 ubiquitin transferase</fullName>
        <ecNumber evidence="6">2.3.2.27</ecNumber>
    </recommendedName>
</protein>
<dbReference type="GO" id="GO:0036503">
    <property type="term" value="P:ERAD pathway"/>
    <property type="evidence" value="ECO:0007669"/>
    <property type="project" value="InterPro"/>
</dbReference>
<sequence length="1126" mass="128691">MHRLYFKSKLELVTNCAWTKSGSNSSTGSKTTTSDGGNGENASSSIVFLDALEKEIANEKKERGGEKEEENDEVDEINEEFADRVLISRLSLSLSSSSSLGGAGGGGGGGGGEQRRNEHQLNQKSKFRYLLETFHRADEELRKSTLAQFANERDAKDKFDLLMQEVKKLCVSYGGLVLNPDEEIRGTREEPGMFPISEWEEEYGVNEFSYRLYTGEMSQMYLDAFCKKFGEEEPDLLDAIFLHERQWTFTREKSLPTEPFLVHGMSILADFDPFLRAMFMLAANPIAAARLIKHPLWMPKNRNAQIFPTLPPHVMMIPNFNANARTSDGYVLGKDFEECSILGPLFALSPMYSRVPVMNMLSQRREPNVFPALFPSVDLGSKDLKVSVRERDNAHATIWMHMARVYEGLHAILKTLLKHGGPTRDGVLKWIFLNLHVNKKRSQQEQQLSWFENCSDGYFVNFCETMLRLSLPFTDVLNGKGKHLPKIKAEYTLSKSCGITDYKDCTRLGMTESEAEQCYNSGEFELEEGGDANASSWGFVCECFFATHRAMHLGIIACINAQEERQRHTIRRYAERVNELEEEIQSLPGNDPRRHEFVVQLGQLRMKKDAYIQQTMLCDATLMDPRVVSDSFAFYRLTCVWLLNEARSGGGDQTSPAIPTTTTTQLPDEASKAFRAIPEEIVEDTLDYLVYVMCTKSSSHSLIENEILTEVVDFLVLFSGASEHIKNPYLRCKFVSVIHSFLPDYSGSDKLGRVMFETNASAFQFLIPNLLKLFADAEQAVGPYEKFNVRKEIGDICEYLWAIPEYRNGWKIFSETKWRFYAKFVDMLINDAVHSLGEAMEKLPQIREREALMGDEAQWNQLTDEQRDDHESRYESSERELRSDLFFAKQNIEMMAYTSKEIATPFLRPEIIKRVADMLNYFLSHLAGPERRKLKVKNPEKYKFDPKELLTKIVTVYLNLYKNESIINEGADKMDTGAEKTLAEAISEDGRSYKDEVFTMAIDVLSKHFLLSPTEIEIFQKLQKAAKKAADDAVDLEADLGEIPDEFQDPLMCTLMKDPVIVPITKNVCDRATIERHLLSNETCPFSRQPLKVEDLKSDVELKRRIEEWVMEQKKRAKKSYYNVRS</sequence>
<evidence type="ECO:0000256" key="7">
    <source>
        <dbReference type="ARBA" id="ARBA00022490"/>
    </source>
</evidence>
<dbReference type="KEGG" id="bpg:Bathy06g00210"/>
<dbReference type="OrthoDB" id="20295at2759"/>
<dbReference type="FunFam" id="3.30.40.10:FF:000055">
    <property type="entry name" value="Ubiquitin conjugation factor e4 a"/>
    <property type="match status" value="1"/>
</dbReference>
<accession>K8EFW7</accession>
<keyword evidence="11" id="KW-0175">Coiled coil</keyword>
<evidence type="ECO:0000259" key="13">
    <source>
        <dbReference type="PROSITE" id="PS51698"/>
    </source>
</evidence>
<dbReference type="Gene3D" id="3.30.40.10">
    <property type="entry name" value="Zinc/RING finger domain, C3HC4 (zinc finger)"/>
    <property type="match status" value="1"/>
</dbReference>
<evidence type="ECO:0000256" key="3">
    <source>
        <dbReference type="ARBA" id="ARBA00004496"/>
    </source>
</evidence>
<evidence type="ECO:0000256" key="11">
    <source>
        <dbReference type="SAM" id="Coils"/>
    </source>
</evidence>
<dbReference type="Pfam" id="PF04564">
    <property type="entry name" value="U-box"/>
    <property type="match status" value="1"/>
</dbReference>
<comment type="catalytic activity">
    <reaction evidence="1">
        <text>S-ubiquitinyl-[E2 ubiquitin-conjugating enzyme]-L-cysteine + [acceptor protein]-L-lysine = [E2 ubiquitin-conjugating enzyme]-L-cysteine + N(6)-ubiquitinyl-[acceptor protein]-L-lysine.</text>
        <dbReference type="EC" id="2.3.2.27"/>
    </reaction>
</comment>
<feature type="domain" description="U-box" evidence="13">
    <location>
        <begin position="1042"/>
        <end position="1116"/>
    </location>
</feature>
<proteinExistence type="inferred from homology"/>
<feature type="coiled-coil region" evidence="11">
    <location>
        <begin position="563"/>
        <end position="590"/>
    </location>
</feature>
<comment type="similarity">
    <text evidence="5">Belongs to the ubiquitin conjugation factor E4 family.</text>
</comment>
<dbReference type="PANTHER" id="PTHR13931:SF2">
    <property type="entry name" value="UBIQUITIN CONJUGATION FACTOR E4 B"/>
    <property type="match status" value="1"/>
</dbReference>
<dbReference type="eggNOG" id="KOG2042">
    <property type="taxonomic scope" value="Eukaryota"/>
</dbReference>
<dbReference type="InterPro" id="IPR013083">
    <property type="entry name" value="Znf_RING/FYVE/PHD"/>
</dbReference>
<organism evidence="14 15">
    <name type="scientific">Bathycoccus prasinos</name>
    <dbReference type="NCBI Taxonomy" id="41875"/>
    <lineage>
        <taxon>Eukaryota</taxon>
        <taxon>Viridiplantae</taxon>
        <taxon>Chlorophyta</taxon>
        <taxon>Mamiellophyceae</taxon>
        <taxon>Mamiellales</taxon>
        <taxon>Bathycoccaceae</taxon>
        <taxon>Bathycoccus</taxon>
    </lineage>
</organism>
<dbReference type="GeneID" id="19015001"/>
<dbReference type="PROSITE" id="PS51698">
    <property type="entry name" value="U_BOX"/>
    <property type="match status" value="1"/>
</dbReference>
<gene>
    <name evidence="14" type="ORF">Bathy06g00210</name>
</gene>
<dbReference type="InterPro" id="IPR003613">
    <property type="entry name" value="Ubox_domain"/>
</dbReference>
<evidence type="ECO:0000256" key="12">
    <source>
        <dbReference type="SAM" id="MobiDB-lite"/>
    </source>
</evidence>
<evidence type="ECO:0000256" key="5">
    <source>
        <dbReference type="ARBA" id="ARBA00007434"/>
    </source>
</evidence>
<dbReference type="EMBL" id="FO082273">
    <property type="protein sequence ID" value="CCO17032.1"/>
    <property type="molecule type" value="Genomic_DNA"/>
</dbReference>
<dbReference type="GO" id="GO:0000151">
    <property type="term" value="C:ubiquitin ligase complex"/>
    <property type="evidence" value="ECO:0007669"/>
    <property type="project" value="InterPro"/>
</dbReference>
<dbReference type="Proteomes" id="UP000198341">
    <property type="component" value="Chromosome 6"/>
</dbReference>
<dbReference type="GO" id="GO:0005737">
    <property type="term" value="C:cytoplasm"/>
    <property type="evidence" value="ECO:0007669"/>
    <property type="project" value="UniProtKB-SubCell"/>
</dbReference>
<keyword evidence="9" id="KW-0833">Ubl conjugation pathway</keyword>
<dbReference type="Pfam" id="PF10408">
    <property type="entry name" value="Ufd2P_core"/>
    <property type="match status" value="1"/>
</dbReference>
<evidence type="ECO:0000313" key="14">
    <source>
        <dbReference type="EMBL" id="CCO17032.1"/>
    </source>
</evidence>
<evidence type="ECO:0000256" key="10">
    <source>
        <dbReference type="ARBA" id="ARBA00023242"/>
    </source>
</evidence>
<keyword evidence="10" id="KW-0539">Nucleus</keyword>
<keyword evidence="8" id="KW-0808">Transferase</keyword>
<dbReference type="AlphaFoldDB" id="K8EFW7"/>
<evidence type="ECO:0000256" key="8">
    <source>
        <dbReference type="ARBA" id="ARBA00022679"/>
    </source>
</evidence>
<evidence type="ECO:0000256" key="6">
    <source>
        <dbReference type="ARBA" id="ARBA00012483"/>
    </source>
</evidence>
<dbReference type="RefSeq" id="XP_007512432.1">
    <property type="nucleotide sequence ID" value="XM_007512370.1"/>
</dbReference>
<evidence type="ECO:0000256" key="9">
    <source>
        <dbReference type="ARBA" id="ARBA00022786"/>
    </source>
</evidence>
<dbReference type="SUPFAM" id="SSF57850">
    <property type="entry name" value="RING/U-box"/>
    <property type="match status" value="1"/>
</dbReference>
<dbReference type="PANTHER" id="PTHR13931">
    <property type="entry name" value="UBIQUITINATION FACTOR E4"/>
    <property type="match status" value="1"/>
</dbReference>
<comment type="pathway">
    <text evidence="4">Protein modification; protein ubiquitination.</text>
</comment>
<dbReference type="InterPro" id="IPR019474">
    <property type="entry name" value="Ub_conjug_fac_E4_core"/>
</dbReference>
<dbReference type="GO" id="GO:0005634">
    <property type="term" value="C:nucleus"/>
    <property type="evidence" value="ECO:0007669"/>
    <property type="project" value="UniProtKB-SubCell"/>
</dbReference>
<evidence type="ECO:0000313" key="15">
    <source>
        <dbReference type="Proteomes" id="UP000198341"/>
    </source>
</evidence>
<feature type="region of interest" description="Disordered" evidence="12">
    <location>
        <begin position="20"/>
        <end position="44"/>
    </location>
</feature>
<feature type="compositionally biased region" description="Low complexity" evidence="12">
    <location>
        <begin position="20"/>
        <end position="35"/>
    </location>
</feature>
<dbReference type="InterPro" id="IPR045132">
    <property type="entry name" value="UBE4"/>
</dbReference>
<name>K8EFW7_9CHLO</name>